<sequence length="73" mass="8316">MTRKKSYEGVGWEVITSETWTVFLSNGWVKVLRRQIWAFCGFKDLKVRYFCPVRGATPEALAKMVEDASGILG</sequence>
<evidence type="ECO:0008006" key="3">
    <source>
        <dbReference type="Google" id="ProtNLM"/>
    </source>
</evidence>
<accession>A0A7W8HW35</accession>
<evidence type="ECO:0000313" key="1">
    <source>
        <dbReference type="EMBL" id="MBB5278378.1"/>
    </source>
</evidence>
<organism evidence="1 2">
    <name type="scientific">Rhizobium rosettiformans</name>
    <dbReference type="NCBI Taxonomy" id="1368430"/>
    <lineage>
        <taxon>Bacteria</taxon>
        <taxon>Pseudomonadati</taxon>
        <taxon>Pseudomonadota</taxon>
        <taxon>Alphaproteobacteria</taxon>
        <taxon>Hyphomicrobiales</taxon>
        <taxon>Rhizobiaceae</taxon>
        <taxon>Rhizobium/Agrobacterium group</taxon>
        <taxon>Rhizobium</taxon>
    </lineage>
</organism>
<name>A0A7W8HW35_9HYPH</name>
<protein>
    <recommendedName>
        <fullName evidence="3">Transposase</fullName>
    </recommendedName>
</protein>
<reference evidence="1 2" key="1">
    <citation type="submission" date="2020-08" db="EMBL/GenBank/DDBJ databases">
        <title>Genomic Encyclopedia of Type Strains, Phase IV (KMG-IV): sequencing the most valuable type-strain genomes for metagenomic binning, comparative biology and taxonomic classification.</title>
        <authorList>
            <person name="Goeker M."/>
        </authorList>
    </citation>
    <scope>NUCLEOTIDE SEQUENCE [LARGE SCALE GENOMIC DNA]</scope>
    <source>
        <strain evidence="1 2">DSM 26376</strain>
    </source>
</reference>
<proteinExistence type="predicted"/>
<dbReference type="EMBL" id="JACHGA010000018">
    <property type="protein sequence ID" value="MBB5278378.1"/>
    <property type="molecule type" value="Genomic_DNA"/>
</dbReference>
<gene>
    <name evidence="1" type="ORF">HNR26_004476</name>
</gene>
<keyword evidence="2" id="KW-1185">Reference proteome</keyword>
<dbReference type="Proteomes" id="UP000550895">
    <property type="component" value="Unassembled WGS sequence"/>
</dbReference>
<evidence type="ECO:0000313" key="2">
    <source>
        <dbReference type="Proteomes" id="UP000550895"/>
    </source>
</evidence>
<dbReference type="RefSeq" id="WP_183954740.1">
    <property type="nucleotide sequence ID" value="NZ_JACHGA010000018.1"/>
</dbReference>
<dbReference type="AlphaFoldDB" id="A0A7W8HW35"/>
<comment type="caution">
    <text evidence="1">The sequence shown here is derived from an EMBL/GenBank/DDBJ whole genome shotgun (WGS) entry which is preliminary data.</text>
</comment>